<protein>
    <submittedName>
        <fullName evidence="2">Uncharacterized protein</fullName>
    </submittedName>
</protein>
<evidence type="ECO:0000313" key="3">
    <source>
        <dbReference type="Proteomes" id="UP000747110"/>
    </source>
</evidence>
<dbReference type="Proteomes" id="UP000747110">
    <property type="component" value="Unassembled WGS sequence"/>
</dbReference>
<feature type="region of interest" description="Disordered" evidence="1">
    <location>
        <begin position="226"/>
        <end position="252"/>
    </location>
</feature>
<accession>A0A8J4D7A0</accession>
<sequence>MDLARMSLPTICGGLGPRTQPLGCSGLKGSPLPLSLHLFADCSTYITRRSNDARSCHGDRMQQRTLRQPCFSRSVPGNLEYGGYCTCCHEKHILRATPAALLAAKQLMERLDTEGRIDFDALTPDPVLHIDYVWTKGPGRMFGVMVCTKTDGDGEDVEGAGVVDNELTVLKAFSGQISNYWHVPGWVGPVATITNATPLYHNYRALTEAHSARLASLDLALQYHRHARGPQRQRQASRRAPKLHPGAEALENSGEAFLQRQRELLRARRRALSHELLGRIQDSYRICTFTGQKLRLLDVYAKAVHRQQRGQQYERKDEQRAREAERPLGSCTGSTGPTAGSEWNKALAFPAGTGDCCAPKLLSACIQRGLTPLGMVEFWYGSPPNTATAQGRSGSHPGLTTRVHGEMYGMCEKCECILGSMLCGAPAAALSSSSSGGNAGTAGTAGTAAVAAAPVIE</sequence>
<dbReference type="EMBL" id="BNCP01000101">
    <property type="protein sequence ID" value="GIL93458.1"/>
    <property type="molecule type" value="Genomic_DNA"/>
</dbReference>
<evidence type="ECO:0000256" key="1">
    <source>
        <dbReference type="SAM" id="MobiDB-lite"/>
    </source>
</evidence>
<reference evidence="2" key="1">
    <citation type="journal article" date="2021" name="Proc. Natl. Acad. Sci. U.S.A.">
        <title>Three genomes in the algal genus Volvox reveal the fate of a haploid sex-determining region after a transition to homothallism.</title>
        <authorList>
            <person name="Yamamoto K."/>
            <person name="Hamaji T."/>
            <person name="Kawai-Toyooka H."/>
            <person name="Matsuzaki R."/>
            <person name="Takahashi F."/>
            <person name="Nishimura Y."/>
            <person name="Kawachi M."/>
            <person name="Noguchi H."/>
            <person name="Minakuchi Y."/>
            <person name="Umen J.G."/>
            <person name="Toyoda A."/>
            <person name="Nozaki H."/>
        </authorList>
    </citation>
    <scope>NUCLEOTIDE SEQUENCE</scope>
    <source>
        <strain evidence="2">NIES-3786</strain>
    </source>
</reference>
<proteinExistence type="predicted"/>
<feature type="region of interest" description="Disordered" evidence="1">
    <location>
        <begin position="307"/>
        <end position="337"/>
    </location>
</feature>
<name>A0A8J4D7A0_9CHLO</name>
<gene>
    <name evidence="2" type="ORF">Vretifemale_20856</name>
</gene>
<keyword evidence="3" id="KW-1185">Reference proteome</keyword>
<feature type="compositionally biased region" description="Basic residues" evidence="1">
    <location>
        <begin position="226"/>
        <end position="242"/>
    </location>
</feature>
<comment type="caution">
    <text evidence="2">The sequence shown here is derived from an EMBL/GenBank/DDBJ whole genome shotgun (WGS) entry which is preliminary data.</text>
</comment>
<evidence type="ECO:0000313" key="2">
    <source>
        <dbReference type="EMBL" id="GIL93458.1"/>
    </source>
</evidence>
<feature type="compositionally biased region" description="Basic and acidic residues" evidence="1">
    <location>
        <begin position="312"/>
        <end position="326"/>
    </location>
</feature>
<organism evidence="2 3">
    <name type="scientific">Volvox reticuliferus</name>
    <dbReference type="NCBI Taxonomy" id="1737510"/>
    <lineage>
        <taxon>Eukaryota</taxon>
        <taxon>Viridiplantae</taxon>
        <taxon>Chlorophyta</taxon>
        <taxon>core chlorophytes</taxon>
        <taxon>Chlorophyceae</taxon>
        <taxon>CS clade</taxon>
        <taxon>Chlamydomonadales</taxon>
        <taxon>Volvocaceae</taxon>
        <taxon>Volvox</taxon>
    </lineage>
</organism>
<dbReference type="OrthoDB" id="549430at2759"/>
<dbReference type="AlphaFoldDB" id="A0A8J4D7A0"/>